<proteinExistence type="predicted"/>
<keyword evidence="2" id="KW-0472">Membrane</keyword>
<feature type="compositionally biased region" description="Polar residues" evidence="1">
    <location>
        <begin position="4297"/>
        <end position="4307"/>
    </location>
</feature>
<feature type="compositionally biased region" description="Low complexity" evidence="1">
    <location>
        <begin position="1077"/>
        <end position="1089"/>
    </location>
</feature>
<feature type="compositionally biased region" description="Polar residues" evidence="1">
    <location>
        <begin position="1885"/>
        <end position="1896"/>
    </location>
</feature>
<feature type="region of interest" description="Disordered" evidence="1">
    <location>
        <begin position="4070"/>
        <end position="4116"/>
    </location>
</feature>
<organism evidence="3 4">
    <name type="scientific">Blattamonas nauphoetae</name>
    <dbReference type="NCBI Taxonomy" id="2049346"/>
    <lineage>
        <taxon>Eukaryota</taxon>
        <taxon>Metamonada</taxon>
        <taxon>Preaxostyla</taxon>
        <taxon>Oxymonadida</taxon>
        <taxon>Blattamonas</taxon>
    </lineage>
</organism>
<evidence type="ECO:0000256" key="2">
    <source>
        <dbReference type="SAM" id="Phobius"/>
    </source>
</evidence>
<feature type="compositionally biased region" description="Acidic residues" evidence="1">
    <location>
        <begin position="2106"/>
        <end position="2116"/>
    </location>
</feature>
<feature type="compositionally biased region" description="Basic and acidic residues" evidence="1">
    <location>
        <begin position="1339"/>
        <end position="1353"/>
    </location>
</feature>
<dbReference type="SUPFAM" id="SSF48371">
    <property type="entry name" value="ARM repeat"/>
    <property type="match status" value="2"/>
</dbReference>
<feature type="region of interest" description="Disordered" evidence="1">
    <location>
        <begin position="3991"/>
        <end position="4057"/>
    </location>
</feature>
<comment type="caution">
    <text evidence="3">The sequence shown here is derived from an EMBL/GenBank/DDBJ whole genome shotgun (WGS) entry which is preliminary data.</text>
</comment>
<accession>A0ABQ9XI97</accession>
<dbReference type="Proteomes" id="UP001281761">
    <property type="component" value="Unassembled WGS sequence"/>
</dbReference>
<evidence type="ECO:0000313" key="4">
    <source>
        <dbReference type="Proteomes" id="UP001281761"/>
    </source>
</evidence>
<feature type="compositionally biased region" description="Basic and acidic residues" evidence="1">
    <location>
        <begin position="3821"/>
        <end position="3833"/>
    </location>
</feature>
<feature type="compositionally biased region" description="Basic residues" evidence="1">
    <location>
        <begin position="753"/>
        <end position="769"/>
    </location>
</feature>
<feature type="compositionally biased region" description="Basic and acidic residues" evidence="1">
    <location>
        <begin position="3675"/>
        <end position="3693"/>
    </location>
</feature>
<feature type="compositionally biased region" description="Basic and acidic residues" evidence="1">
    <location>
        <begin position="4070"/>
        <end position="4081"/>
    </location>
</feature>
<keyword evidence="2" id="KW-0812">Transmembrane</keyword>
<feature type="compositionally biased region" description="Basic residues" evidence="1">
    <location>
        <begin position="3663"/>
        <end position="3674"/>
    </location>
</feature>
<reference evidence="3 4" key="1">
    <citation type="journal article" date="2022" name="bioRxiv">
        <title>Genomics of Preaxostyla Flagellates Illuminates Evolutionary Transitions and the Path Towards Mitochondrial Loss.</title>
        <authorList>
            <person name="Novak L.V.F."/>
            <person name="Treitli S.C."/>
            <person name="Pyrih J."/>
            <person name="Halakuc P."/>
            <person name="Pipaliya S.V."/>
            <person name="Vacek V."/>
            <person name="Brzon O."/>
            <person name="Soukal P."/>
            <person name="Eme L."/>
            <person name="Dacks J.B."/>
            <person name="Karnkowska A."/>
            <person name="Elias M."/>
            <person name="Hampl V."/>
        </authorList>
    </citation>
    <scope>NUCLEOTIDE SEQUENCE [LARGE SCALE GENOMIC DNA]</scope>
    <source>
        <strain evidence="3">NAU3</strain>
        <tissue evidence="3">Gut</tissue>
    </source>
</reference>
<gene>
    <name evidence="3" type="ORF">BLNAU_15144</name>
</gene>
<feature type="region of interest" description="Disordered" evidence="1">
    <location>
        <begin position="1692"/>
        <end position="1712"/>
    </location>
</feature>
<feature type="region of interest" description="Disordered" evidence="1">
    <location>
        <begin position="751"/>
        <end position="775"/>
    </location>
</feature>
<feature type="compositionally biased region" description="Low complexity" evidence="1">
    <location>
        <begin position="3835"/>
        <end position="3844"/>
    </location>
</feature>
<feature type="compositionally biased region" description="Basic and acidic residues" evidence="1">
    <location>
        <begin position="3855"/>
        <end position="3865"/>
    </location>
</feature>
<name>A0ABQ9XI97_9EUKA</name>
<feature type="region of interest" description="Disordered" evidence="1">
    <location>
        <begin position="1447"/>
        <end position="1514"/>
    </location>
</feature>
<feature type="transmembrane region" description="Helical" evidence="2">
    <location>
        <begin position="2931"/>
        <end position="2953"/>
    </location>
</feature>
<dbReference type="InterPro" id="IPR016024">
    <property type="entry name" value="ARM-type_fold"/>
</dbReference>
<feature type="compositionally biased region" description="Basic and acidic residues" evidence="1">
    <location>
        <begin position="3758"/>
        <end position="3813"/>
    </location>
</feature>
<feature type="compositionally biased region" description="Basic and acidic residues" evidence="1">
    <location>
        <begin position="3618"/>
        <end position="3662"/>
    </location>
</feature>
<protein>
    <submittedName>
        <fullName evidence="3">Golgi Complex-Associated Protein of 60A</fullName>
    </submittedName>
</protein>
<feature type="region of interest" description="Disordered" evidence="1">
    <location>
        <begin position="1883"/>
        <end position="1909"/>
    </location>
</feature>
<feature type="region of interest" description="Disordered" evidence="1">
    <location>
        <begin position="2090"/>
        <end position="2119"/>
    </location>
</feature>
<feature type="compositionally biased region" description="Basic and acidic residues" evidence="1">
    <location>
        <begin position="1485"/>
        <end position="1507"/>
    </location>
</feature>
<feature type="compositionally biased region" description="Basic and acidic residues" evidence="1">
    <location>
        <begin position="1447"/>
        <end position="1463"/>
    </location>
</feature>
<feature type="compositionally biased region" description="Polar residues" evidence="1">
    <location>
        <begin position="3875"/>
        <end position="3889"/>
    </location>
</feature>
<feature type="transmembrane region" description="Helical" evidence="2">
    <location>
        <begin position="3033"/>
        <end position="3053"/>
    </location>
</feature>
<feature type="region of interest" description="Disordered" evidence="1">
    <location>
        <begin position="3618"/>
        <end position="3696"/>
    </location>
</feature>
<dbReference type="EMBL" id="JARBJD010000146">
    <property type="protein sequence ID" value="KAK2949915.1"/>
    <property type="molecule type" value="Genomic_DNA"/>
</dbReference>
<feature type="compositionally biased region" description="Basic residues" evidence="1">
    <location>
        <begin position="4158"/>
        <end position="4169"/>
    </location>
</feature>
<feature type="region of interest" description="Disordered" evidence="1">
    <location>
        <begin position="3187"/>
        <end position="3211"/>
    </location>
</feature>
<sequence length="4321" mass="485612">MFTILIKPSPKNDKALLCTERNPGNTGVLFVHFVVLSARVMPSTAGSSKKIHKRSLPTAPLVTTHPANSDDLLLSFRILGLKVLPERRRDIFGDQLLIDLCSSIYPTVASMMDAENSRPNDTHLLTQNIIHTCILGPYSGLYSVMTSHRDSPTDHAPNKSISYRRFVYLLDRSIESLNIQIAQTSSSGQFIPQISQTQPIVHDSVPPLENTTPKISFIPLSRPNGFRTVLFSKKGTPMHQNHRRRNSYEFSASCPPLSRSKMKNRDRSTFTNLPPPKAATSCSLLLHTVTESIPPDMIEGIVEYIKSARESLPEGMNIPSLLHLLSLLSMSLTMAEYSVLFLDAGVLPVLLSGAVSASPLVQYYSLLCVHSISANYAGVLLHTPLLDALVTILQHSHIVEVLDEVISILKDLIEPNTVVGAALHFLVPILVNILISALYNLLPPDMSSSIADILPTSTFSYEASHPRTAPTTHLISFLSTTFLPSSLYLLASNVMSFLAELLQQGPCARQFFLHNGHLALLTYLYSFSLPVSTLSTPFFGTPYADSSLCSQIRSTLFAAFSYYVPVPPFPRAVHVSSSPAQTAESAISYPQLASPSFLLTSSNFSFWHNSSLTSTFFTYNGIGGSDVENVRLFEQEIGSLITETVRIQEKEVAHRKQLLKQHQTGEELTPNIKIVTLSENDIHIGTDFPIHEPFDEETEARLLYAFPHSLHHLLGIVRSPEYVSTSRIDNTELGIASALFTSPGLPQIPYHSVSHRRGRNLKRPTKRMRSASSSPTVRRTRTFVQSISGTTDPPHSYRNSSFSQRACLSTSLPPSLFFNSNQPYFLSKDWDEATIMILMSPLTLIHISLLFHSNSPATAHFGLLLLLQLLHLSSSTAASSITHSPLSFGKIISEPLKSSEMTRHQAAVSSLTNTQHSLHSTPSNTPDLTSPTYMSRSSIFEQISVLLSAQQIAIPQAFPPLTSLSYIKPTIVPFTNSPIQPFDPITGRGLDKPTLEEHAKTVEFDQAFNQILKTTPSFASSFPFCLPVLPDDGFDFFADVVRESASVWDWKPETSIKQRRNRKLRERQEWNRNRRVTTTSQTSSSTETEVPQASEIRPDRFPTFGVDLDYSWRTTIKKTENTLLCNSYWASLRCATDQRREEQKHTEEWKAQTRQSTLISDLLTPPDTAGNVTAEWKCVHCRSSERNVASWMCSLKETPGKHNRNAASLVNAMVPPQYASSSKYAKTAALTPYSLCERCGRDLRTGDEWDDTFQHFSRRTTLSLKGMWNQPIEEKPTNTDPPVDSADTPLPDLMMDSPQATQLISQMKEAEDSEYQQVMNLLLQKMPNVESSINGFRNQNREKKKRDNEEKKRLKERKKAKLRQEMEDPSEIAEDPSFHGPFLHFRPSKTFYAKFALNLLYLPYSVLMSLFRAILENNGEISEDKERVRLEEDSVWFEEVRSHVSAELNEKKKQKEEKKESQKNSKRKNPIIVSETLLSDTADQPPKELEHEEEKLPDTKQEVHDNKAEDDEDCFPLDDARRYSLFTKDSARETFMTTSRNHYFMPDEINMIEEVVELLAKEKSVSGWVKLSPPPSQEERRLEEKPRSALSVVLGIGSGRSLYEMFAKDSMNNTITSVSHGGDQKYVNTPRKNHNQPNSVGFIHPMFVVSTFASNLESFSHLDQLNTLIGTNLPLLRTLRYPSLMFFHKDEEKDQQNQIPTSPGNGSESTSDTYVQYSSETFGYCTCGDYCGTNLACSRTNTLRPFEKYTPIDIDGAVTILHFLGIPELKVQMLTAGDVVRGVLDILFHFSCIRKCHWEDDVEIDVIEEQTPRVSTKKTGKNKKRVIEEVAQKKKISDYNGLEVFQYCRLPQTLNKHPDDQFHKAIEKYMGMIEPYLSHDGDPQSIRQSIRNSQKGQSDRDKKDEPPHCYFDHSILPSEHSKVMLGMQSNVEFLMQVYIATSFFVLTFTHPSSQAYLVPQNYIRILNLMCVIACHAGDSLSGLAMDYRQTPAYTMSLVHSATLLGESMEKAKHKDGSRDYTTAKPRMNLSPQVESRIQQRVCNCHSPIAVIQNGQYPSIRRHITHSLFFHAQNLNINLKPSTECSCLTLSDNGKPTSSESSKESEHSDEEEEEDVDKDSFVMSNEECSDFLMGMSLFGDPPSIYSDWRLGVQRTKRMYDDVEDEREIELLEDDLNRPESLQPEHRKRQNETTDKKKKREHVNNTLHTLPRADNDLDFAEVYLCSDKFILHEISEDTLAHSRVFDVTSTTFLVPLIPLPITSHAIAHGIMSTLVEMVQSAEFSPKFTALHTFYDLQLPFQNDGSEELSSHLSIPSMSHWSYLPHPLRETPPPPKNPLYQHQHLQTVGSLSLSDPAQTESLVLPKSYPLSIEQTQIVVNGHSSLIIILRQILPQLLSTLFASPSTNIAGLTTQLLMTVMLDSYDTSPMPTSVITNLVSSLFDQGTLTQQGANLIRSLATTLSSAVFLPPSVSSHLHLSVCREHGCLAPTLPILPPFLLHQQSLSTLLPLAFRLTRSLLRMNDWTDSTLSSFFLEPHNPLNNLQTAGEELSAIRDLYSLFSKFRLNQIPLIIHLKSMNSALAQFGKGNPALNESAPDDAAATEKLCNQLLDSLSLPQSIVVTTDSILAALSQQFLVLQMVTSLNSLSVSFTASLMFSFPFMRAITDVIGYVNSAQYELLISPRLTDFQLPFSGQILSAKKPDTQIVLFPFSFPLGHAILIQDSLPATLIALAALHTLNSLAATACAVSQQHLSLISQTPSSLFCLPSNSNIIPQPSRCDQSPFNTLTYTTTHLFLSYSAFAAKSANVSLFAVANPQTSLFQFAETPKLTENLFSPSDLFPPLNESTPQPTPSTAPYFSAFPSSKEKCDLTVQHFNLPTAFINPPCPFISLPGHSMFMSQLAFKSFAPTQQATSAGCSISEALISTLLDLVSSKVMFLCIPALMLLYSLSTLSPVFARTAVKQDAIPDLLVLVADITKYLRAYSSFSDELVPISLDVRIPGFTPSVFTLYTINHLPQKGDAEGVAPQVSYHGDPSTLAHILLVAINTIIVILPYATFNQMRGYTSNMIGVASLLSFLSKNSLFNLIPDTVHHQQRDQSNEYQSQVHSISVPTFMASSYTHSAHRIHDETKSTSVHPIQLLASPAPFRKTTVTMTDLLHSCFVLISETMMLLPRASRLSFFFASLSLSTLPSQNDQIPPPPTEPPQTITTVTNQKQKKKKPTMVQEAVSLCDLACSMLNSSQPLLIKRDALVLLLFGTDAFADAHTLAEFVKVHPVVVSALIKHIISALLAFLQTPDQNKSDLCVFVLLILANCLLYSLYTNAIDSVALFPPNGTPAEGAVSSIFSDTSLIRLIFSAAKKATQDDARGGGGVLCCVFAFGNDEQMQLLANDGALKTLIAYCRIILTEYEMERSDSFSSKSTTKDHVLERFVEKKRDLAMRKVQQKSEDDPDMLITPPTQPSIGSTHNSIFNPLLTTEECGSLWQYEVPHDCPVTSRSHALSPQKDGRDNFKRLPLSQPNRLLLLFTLLGLQRAVEHRIVKGDGVCDLFGISKEARNNPGPITKLLTPTSVFSSLMSTRVIWKNEIAAKTEPSVCDQPMDVTNEMLLTATDGLLAAVQNEIVREKRKTSEKQKEKEKARKAREEKQKEEEEVLRKREEKKKEKEEEKKRQKREKRHLNKQRKLEEEKMREEEEQKRSSEEVLMTIEDQLGHAMQVEDLAKWKKQEEERRKREIAERARKEEEARRMMKEEDVMAEKVMAMVLEEERVEKIRRQKEEEQRKKQEEKERQIKLEEELRMKREKERLQKEEEEKRKKEEETRLLNQQEEIQPKHEETEERTQENQPLLPQNPLHHPKHSNTNKTKTDSETKPSDTLHTPRHSVLRTSPTTPLNNNHTLFNPPDPSSSPFFGHPPNWMPGVGHVKEDGGEDEDSIVFGHENEESHNKHHSTFGVADTLSPFSVPPFSIDHSRLSPSFDMFDPSPFGVTNFYNDPFIHPAPIRTESPAPTQPALLFSSPPQHSEHQSSGPLSNSPPFLHTPRFISPTSPPSHCASPPLNLNSPPLSISPEQENMYQLLASDEKTQEQNEERSTVTSPTPRRRRKVQEKMTLSEFVQRNEPEQPQTETEYKNMFKNVNVSAIKPFVPLSSSKEKSLDSQSALRDQEKEGKKKRRKERKTKPKPTTQEPIRSKPPSTDDTVTVTTEEPILNDTLITQEARMNWCLTDFIGTLFDKVYRHEISPQTASDLLLPFQPIMTPTHFTQQHASVAHSQTINQQLQASYLLSHRQHHPHSQEPQHQPHTPLDQPKRPTSNGQTTGPQSPPFRGNQSPPSS</sequence>
<feature type="region of interest" description="Disordered" evidence="1">
    <location>
        <begin position="1330"/>
        <end position="1373"/>
    </location>
</feature>
<feature type="region of interest" description="Disordered" evidence="1">
    <location>
        <begin position="3715"/>
        <end position="3740"/>
    </location>
</feature>
<feature type="compositionally biased region" description="Basic and acidic residues" evidence="1">
    <location>
        <begin position="1897"/>
        <end position="1909"/>
    </location>
</feature>
<dbReference type="InterPro" id="IPR052293">
    <property type="entry name" value="SRRP"/>
</dbReference>
<feature type="region of interest" description="Disordered" evidence="1">
    <location>
        <begin position="3758"/>
        <end position="3912"/>
    </location>
</feature>
<feature type="compositionally biased region" description="Low complexity" evidence="1">
    <location>
        <begin position="3200"/>
        <end position="3209"/>
    </location>
</feature>
<dbReference type="PANTHER" id="PTHR12239:SF41">
    <property type="entry name" value="MEMBRANE ASSOCIATED PROTEIN, PUTATIVE-RELATED"/>
    <property type="match status" value="1"/>
</dbReference>
<feature type="compositionally biased region" description="Polar residues" evidence="1">
    <location>
        <begin position="1696"/>
        <end position="1712"/>
    </location>
</feature>
<feature type="region of interest" description="Disordered" evidence="1">
    <location>
        <begin position="4137"/>
        <end position="4192"/>
    </location>
</feature>
<feature type="compositionally biased region" description="Low complexity" evidence="1">
    <location>
        <begin position="4044"/>
        <end position="4057"/>
    </location>
</feature>
<dbReference type="CDD" id="cd22249">
    <property type="entry name" value="UDM1_RNF168_RNF169-like"/>
    <property type="match status" value="1"/>
</dbReference>
<keyword evidence="2" id="KW-1133">Transmembrane helix</keyword>
<feature type="compositionally biased region" description="Low complexity" evidence="1">
    <location>
        <begin position="4282"/>
        <end position="4291"/>
    </location>
</feature>
<evidence type="ECO:0000256" key="1">
    <source>
        <dbReference type="SAM" id="MobiDB-lite"/>
    </source>
</evidence>
<keyword evidence="4" id="KW-1185">Reference proteome</keyword>
<feature type="region of interest" description="Disordered" evidence="1">
    <location>
        <begin position="4273"/>
        <end position="4321"/>
    </location>
</feature>
<dbReference type="PANTHER" id="PTHR12239">
    <property type="entry name" value="PROTEIN CBG20215-RELATED"/>
    <property type="match status" value="1"/>
</dbReference>
<feature type="region of interest" description="Disordered" evidence="1">
    <location>
        <begin position="236"/>
        <end position="273"/>
    </location>
</feature>
<feature type="region of interest" description="Disordered" evidence="1">
    <location>
        <begin position="2170"/>
        <end position="2200"/>
    </location>
</feature>
<feature type="region of interest" description="Disordered" evidence="1">
    <location>
        <begin position="1059"/>
        <end position="1096"/>
    </location>
</feature>
<evidence type="ECO:0000313" key="3">
    <source>
        <dbReference type="EMBL" id="KAK2949915.1"/>
    </source>
</evidence>